<dbReference type="Proteomes" id="UP000295361">
    <property type="component" value="Unassembled WGS sequence"/>
</dbReference>
<dbReference type="SUPFAM" id="SSF56935">
    <property type="entry name" value="Porins"/>
    <property type="match status" value="1"/>
</dbReference>
<gene>
    <name evidence="2" type="ORF">DES47_104208</name>
</gene>
<comment type="caution">
    <text evidence="2">The sequence shown here is derived from an EMBL/GenBank/DDBJ whole genome shotgun (WGS) entry which is preliminary data.</text>
</comment>
<name>A0A4R6QJM1_9BURK</name>
<feature type="signal peptide" evidence="1">
    <location>
        <begin position="1"/>
        <end position="22"/>
    </location>
</feature>
<dbReference type="AlphaFoldDB" id="A0A4R6QJM1"/>
<dbReference type="InterPro" id="IPR023614">
    <property type="entry name" value="Porin_dom_sf"/>
</dbReference>
<proteinExistence type="predicted"/>
<dbReference type="InParanoid" id="A0A4R6QJM1"/>
<protein>
    <recommendedName>
        <fullName evidence="4">Porin</fullName>
    </recommendedName>
</protein>
<dbReference type="Gene3D" id="2.40.160.10">
    <property type="entry name" value="Porin"/>
    <property type="match status" value="1"/>
</dbReference>
<dbReference type="EMBL" id="SNXS01000004">
    <property type="protein sequence ID" value="TDP63926.1"/>
    <property type="molecule type" value="Genomic_DNA"/>
</dbReference>
<organism evidence="2 3">
    <name type="scientific">Roseateles toxinivorans</name>
    <dbReference type="NCBI Taxonomy" id="270368"/>
    <lineage>
        <taxon>Bacteria</taxon>
        <taxon>Pseudomonadati</taxon>
        <taxon>Pseudomonadota</taxon>
        <taxon>Betaproteobacteria</taxon>
        <taxon>Burkholderiales</taxon>
        <taxon>Sphaerotilaceae</taxon>
        <taxon>Roseateles</taxon>
    </lineage>
</organism>
<feature type="chain" id="PRO_5020803519" description="Porin" evidence="1">
    <location>
        <begin position="23"/>
        <end position="406"/>
    </location>
</feature>
<evidence type="ECO:0000256" key="1">
    <source>
        <dbReference type="SAM" id="SignalP"/>
    </source>
</evidence>
<sequence>MHSRIHVIAAACLVALASSAQAQDGASMFSVSGFGTVGAVKTSTDMGAYQASVRPGGAKSDWNTDVDTKLAVQVTATFNPMFSATGQLMTRVNGEGNWNPAIQWLFAKAKFGKGFSARAGRIGAPFFMVSDFRDVGYTNVWVRPPVDVYGQVNFSTFDGADLLYQGDVGPASINAQVFGGKASVDFGGGVDVKLKNLLGFNASAEMGPVTVRVGHLKTKLTVLGSAGLNSLVGGLKQVGQTPGLGGLVTLANDMDVNGKNATFTGIGMALDWNNIVASAEFTKRRTDSYIADTTGWYTTVGYRVGKFTPYVTLSEIQQDSPTSSNAIPPLPQLAPLAAGLNGLLRSLGQSTTAVGVRWDAMKNVAVKGQYDRIKVDAGAAGLFNSALPGLGGTSVNVYSVVVDFVF</sequence>
<evidence type="ECO:0000313" key="3">
    <source>
        <dbReference type="Proteomes" id="UP000295361"/>
    </source>
</evidence>
<reference evidence="2 3" key="1">
    <citation type="submission" date="2019-03" db="EMBL/GenBank/DDBJ databases">
        <title>Genomic Encyclopedia of Type Strains, Phase IV (KMG-IV): sequencing the most valuable type-strain genomes for metagenomic binning, comparative biology and taxonomic classification.</title>
        <authorList>
            <person name="Goeker M."/>
        </authorList>
    </citation>
    <scope>NUCLEOTIDE SEQUENCE [LARGE SCALE GENOMIC DNA]</scope>
    <source>
        <strain evidence="2 3">DSM 16998</strain>
    </source>
</reference>
<keyword evidence="1" id="KW-0732">Signal</keyword>
<evidence type="ECO:0008006" key="4">
    <source>
        <dbReference type="Google" id="ProtNLM"/>
    </source>
</evidence>
<keyword evidence="3" id="KW-1185">Reference proteome</keyword>
<accession>A0A4R6QJM1</accession>
<evidence type="ECO:0000313" key="2">
    <source>
        <dbReference type="EMBL" id="TDP63926.1"/>
    </source>
</evidence>